<gene>
    <name evidence="2" type="ORF">PCOR1329_LOCUS84611</name>
</gene>
<protein>
    <submittedName>
        <fullName evidence="2">Uncharacterized protein</fullName>
    </submittedName>
</protein>
<feature type="compositionally biased region" description="Basic and acidic residues" evidence="1">
    <location>
        <begin position="529"/>
        <end position="544"/>
    </location>
</feature>
<feature type="compositionally biased region" description="Acidic residues" evidence="1">
    <location>
        <begin position="558"/>
        <end position="567"/>
    </location>
</feature>
<evidence type="ECO:0000313" key="2">
    <source>
        <dbReference type="EMBL" id="CAK0910418.1"/>
    </source>
</evidence>
<proteinExistence type="predicted"/>
<reference evidence="2" key="1">
    <citation type="submission" date="2023-10" db="EMBL/GenBank/DDBJ databases">
        <authorList>
            <person name="Chen Y."/>
            <person name="Shah S."/>
            <person name="Dougan E. K."/>
            <person name="Thang M."/>
            <person name="Chan C."/>
        </authorList>
    </citation>
    <scope>NUCLEOTIDE SEQUENCE [LARGE SCALE GENOMIC DNA]</scope>
</reference>
<dbReference type="EMBL" id="CAUYUJ010022393">
    <property type="protein sequence ID" value="CAK0910418.1"/>
    <property type="molecule type" value="Genomic_DNA"/>
</dbReference>
<keyword evidence="3" id="KW-1185">Reference proteome</keyword>
<feature type="compositionally biased region" description="Acidic residues" evidence="1">
    <location>
        <begin position="367"/>
        <end position="380"/>
    </location>
</feature>
<evidence type="ECO:0000256" key="1">
    <source>
        <dbReference type="SAM" id="MobiDB-lite"/>
    </source>
</evidence>
<feature type="compositionally biased region" description="Low complexity" evidence="1">
    <location>
        <begin position="317"/>
        <end position="329"/>
    </location>
</feature>
<sequence length="790" mass="85531">MRQRTYTAKQDDTDVLEVESTNGREMSGEEVVLAPPQSCGNTTTGDWCSISIQWLRDSGFGEHPDWYPGLSHESTDREIQAELHRQGKVGCPEPCQERRPDMTTTTSTVAPSCTDAEEGSACFDAVMAEIGGIDIKVALDELASTFRKVQERLYHSMKAGCTRPCAALHSQKVIDQRGYMKKPVEDMTMNEMKIYFDGDWDGMVPASTSRFAIPTQDTAEASTTEAVLSDDAAAENESEEALTYESAAEIAAENASSMEPMALQKASPEEIDADTYVASGPDESNNSWLLGPFGRGSTFTTGRDGDGLVGRIVEGSTANRATETAAENASDLEPPAPEEHVAAEGVADAAAERSLPVPEVDAKLAAGEDEPLPYVDEDGVETSPAEEREDASQQAPHDAAWEGTVAGAILEASTNPDATSEADQLKAELEKLKAENDALKQSTELEKLRAENEALKRAAELKAENEALQQEQSNASQPAEEQRSSAADPAEEDGGVGQPADEQGGAVRPAEPAEAAPPAGERGGAGEPAPERGDAVHPVDKQVVDPEPMPMISTDEVLSPEETEESPEEMRARIRKELLKDMSATTTRAESPADVADEISEELLKEMSVSTTHLESPADVANEISEELLKEMSISTTHAETPAEAESRIREELLKAMTASYTAPETPVELERETRDELLKLMSVSTTPAETLAEKAKRMREELLKDISDITTPTETPAEVESMARDEFLKELAAETTAPETREEMKARMKAEMLRKLEEEALKEKQNMEADVRNDLHDELSKGTVDAMGE</sequence>
<evidence type="ECO:0000313" key="3">
    <source>
        <dbReference type="Proteomes" id="UP001189429"/>
    </source>
</evidence>
<feature type="region of interest" description="Disordered" evidence="1">
    <location>
        <begin position="316"/>
        <end position="424"/>
    </location>
</feature>
<organism evidence="2 3">
    <name type="scientific">Prorocentrum cordatum</name>
    <dbReference type="NCBI Taxonomy" id="2364126"/>
    <lineage>
        <taxon>Eukaryota</taxon>
        <taxon>Sar</taxon>
        <taxon>Alveolata</taxon>
        <taxon>Dinophyceae</taxon>
        <taxon>Prorocentrales</taxon>
        <taxon>Prorocentraceae</taxon>
        <taxon>Prorocentrum</taxon>
    </lineage>
</organism>
<dbReference type="Proteomes" id="UP001189429">
    <property type="component" value="Unassembled WGS sequence"/>
</dbReference>
<feature type="compositionally biased region" description="Low complexity" evidence="1">
    <location>
        <begin position="504"/>
        <end position="520"/>
    </location>
</feature>
<feature type="region of interest" description="Disordered" evidence="1">
    <location>
        <begin position="459"/>
        <end position="570"/>
    </location>
</feature>
<feature type="compositionally biased region" description="Polar residues" evidence="1">
    <location>
        <begin position="412"/>
        <end position="422"/>
    </location>
</feature>
<feature type="region of interest" description="Disordered" evidence="1">
    <location>
        <begin position="765"/>
        <end position="790"/>
    </location>
</feature>
<accession>A0ABN9YCB6</accession>
<feature type="compositionally biased region" description="Basic and acidic residues" evidence="1">
    <location>
        <begin position="765"/>
        <end position="781"/>
    </location>
</feature>
<feature type="region of interest" description="Disordered" evidence="1">
    <location>
        <begin position="89"/>
        <end position="111"/>
    </location>
</feature>
<comment type="caution">
    <text evidence="2">The sequence shown here is derived from an EMBL/GenBank/DDBJ whole genome shotgun (WGS) entry which is preliminary data.</text>
</comment>
<name>A0ABN9YCB6_9DINO</name>